<dbReference type="Pfam" id="PF20710">
    <property type="entry name" value="DUF6824"/>
    <property type="match status" value="1"/>
</dbReference>
<comment type="caution">
    <text evidence="3">The sequence shown here is derived from an EMBL/GenBank/DDBJ whole genome shotgun (WGS) entry which is preliminary data.</text>
</comment>
<gene>
    <name evidence="3" type="ORF">CYCCA115_LOCUS6478</name>
</gene>
<evidence type="ECO:0000313" key="3">
    <source>
        <dbReference type="EMBL" id="CAJ1939201.1"/>
    </source>
</evidence>
<evidence type="ECO:0000256" key="1">
    <source>
        <dbReference type="SAM" id="MobiDB-lite"/>
    </source>
</evidence>
<feature type="region of interest" description="Disordered" evidence="1">
    <location>
        <begin position="378"/>
        <end position="403"/>
    </location>
</feature>
<sequence>MESSFLQSNGAKMTDLSCLDFGRDPTSNKAPPLRKGGNVRDEMRQTEDFLAAEMSKLTVQERSQALDDVHCVGEELKETPKMIQQSLVEFECFVQQERNPIYEIACQQNRAYVEDPCFRLKFLRAKMHNVDRAVRQMMTFLKCKAMYFGNEKVACDITLNDLNEEDMKLLLGGLFHIQDSRDRTGRVIVWIFNSMLGQCSAESLNRVSYYIFFNIVCSIPEVQSKGLVTNYYDLAKPGEEFAMPGLNFMMKILEFNTAVPMRFSAMHHCLKTGKGTLALNNALIGIGMKIFPKEARVRARLHYGSDMELHYQLRQHGFPIETCPVDSSGNIRKDIINKWFYKHQQSMEGGITSAGLPELSDPLFLDEDFGSLVADFPEEEEEEKTSAVPSWDQDNQSNTAAASLPIVPRQHDVLLGRGRTIQNHLGNIQFREYLKKFRDDYNDAPRNKRRKIANELVHALKAKGVRFLQQNESGEWMESNFSEAEKKIGQVFRNTRRR</sequence>
<dbReference type="AlphaFoldDB" id="A0AAD2CPX0"/>
<dbReference type="EMBL" id="CAKOGP040000779">
    <property type="protein sequence ID" value="CAJ1939201.1"/>
    <property type="molecule type" value="Genomic_DNA"/>
</dbReference>
<feature type="region of interest" description="Disordered" evidence="1">
    <location>
        <begin position="17"/>
        <end position="38"/>
    </location>
</feature>
<name>A0AAD2CPX0_9STRA</name>
<reference evidence="3" key="1">
    <citation type="submission" date="2023-08" db="EMBL/GenBank/DDBJ databases">
        <authorList>
            <person name="Audoor S."/>
            <person name="Bilcke G."/>
        </authorList>
    </citation>
    <scope>NUCLEOTIDE SEQUENCE</scope>
</reference>
<evidence type="ECO:0000259" key="2">
    <source>
        <dbReference type="Pfam" id="PF20710"/>
    </source>
</evidence>
<dbReference type="Proteomes" id="UP001295423">
    <property type="component" value="Unassembled WGS sequence"/>
</dbReference>
<dbReference type="InterPro" id="IPR049227">
    <property type="entry name" value="DUF6824"/>
</dbReference>
<keyword evidence="4" id="KW-1185">Reference proteome</keyword>
<accession>A0AAD2CPX0</accession>
<proteinExistence type="predicted"/>
<feature type="domain" description="DUF6824" evidence="2">
    <location>
        <begin position="412"/>
        <end position="494"/>
    </location>
</feature>
<protein>
    <recommendedName>
        <fullName evidence="2">DUF6824 domain-containing protein</fullName>
    </recommendedName>
</protein>
<evidence type="ECO:0000313" key="4">
    <source>
        <dbReference type="Proteomes" id="UP001295423"/>
    </source>
</evidence>
<feature type="compositionally biased region" description="Polar residues" evidence="1">
    <location>
        <begin position="392"/>
        <end position="401"/>
    </location>
</feature>
<organism evidence="3 4">
    <name type="scientific">Cylindrotheca closterium</name>
    <dbReference type="NCBI Taxonomy" id="2856"/>
    <lineage>
        <taxon>Eukaryota</taxon>
        <taxon>Sar</taxon>
        <taxon>Stramenopiles</taxon>
        <taxon>Ochrophyta</taxon>
        <taxon>Bacillariophyta</taxon>
        <taxon>Bacillariophyceae</taxon>
        <taxon>Bacillariophycidae</taxon>
        <taxon>Bacillariales</taxon>
        <taxon>Bacillariaceae</taxon>
        <taxon>Cylindrotheca</taxon>
    </lineage>
</organism>
<dbReference type="Gene3D" id="1.10.8.20">
    <property type="entry name" value="N-terminal domain of phosphatidylinositol transfer protein sec14p"/>
    <property type="match status" value="1"/>
</dbReference>